<evidence type="ECO:0000256" key="2">
    <source>
        <dbReference type="SAM" id="MobiDB-lite"/>
    </source>
</evidence>
<dbReference type="GeneID" id="74943163"/>
<keyword evidence="3" id="KW-0472">Membrane</keyword>
<gene>
    <name evidence="4" type="ORF">N0B31_12035</name>
</gene>
<dbReference type="Proteomes" id="UP001057580">
    <property type="component" value="Chromosome"/>
</dbReference>
<protein>
    <submittedName>
        <fullName evidence="4">Uncharacterized protein</fullName>
    </submittedName>
</protein>
<keyword evidence="3" id="KW-1133">Transmembrane helix</keyword>
<evidence type="ECO:0000313" key="5">
    <source>
        <dbReference type="Proteomes" id="UP001057580"/>
    </source>
</evidence>
<dbReference type="EMBL" id="CP104003">
    <property type="protein sequence ID" value="UWM52877.1"/>
    <property type="molecule type" value="Genomic_DNA"/>
</dbReference>
<accession>A0A9E7U9B3</accession>
<feature type="transmembrane region" description="Helical" evidence="3">
    <location>
        <begin position="105"/>
        <end position="124"/>
    </location>
</feature>
<feature type="coiled-coil region" evidence="1">
    <location>
        <begin position="26"/>
        <end position="56"/>
    </location>
</feature>
<evidence type="ECO:0000256" key="3">
    <source>
        <dbReference type="SAM" id="Phobius"/>
    </source>
</evidence>
<dbReference type="AlphaFoldDB" id="A0A9E7U9B3"/>
<evidence type="ECO:0000256" key="1">
    <source>
        <dbReference type="SAM" id="Coils"/>
    </source>
</evidence>
<dbReference type="RefSeq" id="WP_260591872.1">
    <property type="nucleotide sequence ID" value="NZ_CP104003.1"/>
</dbReference>
<feature type="transmembrane region" description="Helical" evidence="3">
    <location>
        <begin position="82"/>
        <end position="99"/>
    </location>
</feature>
<proteinExistence type="predicted"/>
<name>A0A9E7U9B3_9EURY</name>
<feature type="region of interest" description="Disordered" evidence="2">
    <location>
        <begin position="158"/>
        <end position="201"/>
    </location>
</feature>
<reference evidence="4" key="1">
    <citation type="submission" date="2022-09" db="EMBL/GenBank/DDBJ databases">
        <title>Diverse halophilic archaea isolated from saline environments.</title>
        <authorList>
            <person name="Cui H.-L."/>
        </authorList>
    </citation>
    <scope>NUCLEOTIDE SEQUENCE</scope>
    <source>
        <strain evidence="4">ZS-35-S2</strain>
    </source>
</reference>
<keyword evidence="3" id="KW-0812">Transmembrane</keyword>
<sequence length="201" mass="21383">MSRIPSPWNTARMVGLLGDEEFVDALTNVEGTIEEVNETLDRVETVEDEAAQAVHEANETLTAVDQRLAKVDETISLLEAKIEAGFSLAFLLVAANLYVQGDLVLAATLALLGVLGAGALVSTARTLPQVQKLRQLGGAAYDRFNGVDEDDREFPTIFDGAEARRRSRRARTASADDEDGAATEGDSDEARGTAASTQSSG</sequence>
<organism evidence="4 5">
    <name type="scientific">Salinirubellus salinus</name>
    <dbReference type="NCBI Taxonomy" id="1364945"/>
    <lineage>
        <taxon>Archaea</taxon>
        <taxon>Methanobacteriati</taxon>
        <taxon>Methanobacteriota</taxon>
        <taxon>Stenosarchaea group</taxon>
        <taxon>Halobacteria</taxon>
        <taxon>Halobacteriales</taxon>
        <taxon>Natronomonadaceae</taxon>
        <taxon>Salinirubellus</taxon>
    </lineage>
</organism>
<keyword evidence="1" id="KW-0175">Coiled coil</keyword>
<keyword evidence="5" id="KW-1185">Reference proteome</keyword>
<dbReference type="KEGG" id="ssai:N0B31_12035"/>
<evidence type="ECO:0000313" key="4">
    <source>
        <dbReference type="EMBL" id="UWM52877.1"/>
    </source>
</evidence>
<feature type="compositionally biased region" description="Acidic residues" evidence="2">
    <location>
        <begin position="175"/>
        <end position="187"/>
    </location>
</feature>